<dbReference type="GO" id="GO:0008422">
    <property type="term" value="F:beta-glucosidase activity"/>
    <property type="evidence" value="ECO:0007669"/>
    <property type="project" value="TreeGrafter"/>
</dbReference>
<evidence type="ECO:0000313" key="6">
    <source>
        <dbReference type="EMBL" id="OGN05769.1"/>
    </source>
</evidence>
<organism evidence="6 7">
    <name type="scientific">Candidatus Yanofskybacteria bacterium RIFCSPHIGHO2_01_FULL_45_42</name>
    <dbReference type="NCBI Taxonomy" id="1802671"/>
    <lineage>
        <taxon>Bacteria</taxon>
        <taxon>Candidatus Yanofskyibacteriota</taxon>
    </lineage>
</organism>
<protein>
    <recommendedName>
        <fullName evidence="8">Beta-glucosidase</fullName>
    </recommendedName>
</protein>
<feature type="active site" description="Nucleophile" evidence="4">
    <location>
        <position position="353"/>
    </location>
</feature>
<evidence type="ECO:0000256" key="2">
    <source>
        <dbReference type="ARBA" id="ARBA00022801"/>
    </source>
</evidence>
<comment type="similarity">
    <text evidence="1 5">Belongs to the glycosyl hydrolase 1 family.</text>
</comment>
<dbReference type="SUPFAM" id="SSF51445">
    <property type="entry name" value="(Trans)glycosidases"/>
    <property type="match status" value="1"/>
</dbReference>
<accession>A0A1F8F0G2</accession>
<dbReference type="AlphaFoldDB" id="A0A1F8F0G2"/>
<dbReference type="GO" id="GO:0005975">
    <property type="term" value="P:carbohydrate metabolic process"/>
    <property type="evidence" value="ECO:0007669"/>
    <property type="project" value="InterPro"/>
</dbReference>
<evidence type="ECO:0008006" key="8">
    <source>
        <dbReference type="Google" id="ProtNLM"/>
    </source>
</evidence>
<dbReference type="Pfam" id="PF00232">
    <property type="entry name" value="Glyco_hydro_1"/>
    <property type="match status" value="1"/>
</dbReference>
<name>A0A1F8F0G2_9BACT</name>
<dbReference type="InterPro" id="IPR017853">
    <property type="entry name" value="GH"/>
</dbReference>
<keyword evidence="3" id="KW-0326">Glycosidase</keyword>
<dbReference type="PANTHER" id="PTHR10353:SF209">
    <property type="entry name" value="GALACTOLIPID GALACTOSYLTRANSFERASE SFR2, CHLOROPLASTIC"/>
    <property type="match status" value="1"/>
</dbReference>
<dbReference type="InterPro" id="IPR001360">
    <property type="entry name" value="Glyco_hydro_1"/>
</dbReference>
<proteinExistence type="inferred from homology"/>
<sequence>MNETLKFPDGFKWGSATSAYQVEGNNRNDWSEWESLSERIAQLKKEGKDPSDFISGRACDSYNRYEEDFDIAKKLNQNIHRFSVEWSRIEPEEGRFNFEAIKHYQRLVNALRDRGIEPMVTLWHFTNPIWFAENGGWLNKKSPEYFTRYAKYVVDNLKDRVGLWITFNEATTVYANQAYLKGEWPPQHKNIFKFFRVRKNFIKAHSLAYREIKQIYNVSQATQNSTLGMSHNPILQRTSTSQNAATLCDISLMSHNVAVGLVENNVYFSGGKLLKGLGVVKMLNWLQLHAWSKTLPYQDFLGLNYYRDYKLPGSKESDNGLIPEMPLWRIYPKGIYHCLTELKKFKKPIFITENGIADGTDKLKGKFIKDHLCWIWRAIQDGVDVRGYLYWSLLDNFEWAHGFAPRFGLVGIDYATLERKIRPSAHEYAKICLTNQLETD</sequence>
<dbReference type="PANTHER" id="PTHR10353">
    <property type="entry name" value="GLYCOSYL HYDROLASE"/>
    <property type="match status" value="1"/>
</dbReference>
<dbReference type="InterPro" id="IPR018120">
    <property type="entry name" value="Glyco_hydro_1_AS"/>
</dbReference>
<reference evidence="6 7" key="1">
    <citation type="journal article" date="2016" name="Nat. Commun.">
        <title>Thousands of microbial genomes shed light on interconnected biogeochemical processes in an aquifer system.</title>
        <authorList>
            <person name="Anantharaman K."/>
            <person name="Brown C.T."/>
            <person name="Hug L.A."/>
            <person name="Sharon I."/>
            <person name="Castelle C.J."/>
            <person name="Probst A.J."/>
            <person name="Thomas B.C."/>
            <person name="Singh A."/>
            <person name="Wilkins M.J."/>
            <person name="Karaoz U."/>
            <person name="Brodie E.L."/>
            <person name="Williams K.H."/>
            <person name="Hubbard S.S."/>
            <person name="Banfield J.F."/>
        </authorList>
    </citation>
    <scope>NUCLEOTIDE SEQUENCE [LARGE SCALE GENOMIC DNA]</scope>
</reference>
<evidence type="ECO:0000256" key="1">
    <source>
        <dbReference type="ARBA" id="ARBA00010838"/>
    </source>
</evidence>
<dbReference type="EMBL" id="MGJL01000048">
    <property type="protein sequence ID" value="OGN05769.1"/>
    <property type="molecule type" value="Genomic_DNA"/>
</dbReference>
<evidence type="ECO:0000256" key="5">
    <source>
        <dbReference type="RuleBase" id="RU003690"/>
    </source>
</evidence>
<evidence type="ECO:0000256" key="3">
    <source>
        <dbReference type="ARBA" id="ARBA00023295"/>
    </source>
</evidence>
<dbReference type="PRINTS" id="PR00131">
    <property type="entry name" value="GLHYDRLASE1"/>
</dbReference>
<gene>
    <name evidence="6" type="ORF">A2750_04265</name>
</gene>
<evidence type="ECO:0000256" key="4">
    <source>
        <dbReference type="PROSITE-ProRule" id="PRU10055"/>
    </source>
</evidence>
<comment type="caution">
    <text evidence="6">The sequence shown here is derived from an EMBL/GenBank/DDBJ whole genome shotgun (WGS) entry which is preliminary data.</text>
</comment>
<evidence type="ECO:0000313" key="7">
    <source>
        <dbReference type="Proteomes" id="UP000178023"/>
    </source>
</evidence>
<keyword evidence="2" id="KW-0378">Hydrolase</keyword>
<dbReference type="Gene3D" id="3.20.20.80">
    <property type="entry name" value="Glycosidases"/>
    <property type="match status" value="1"/>
</dbReference>
<dbReference type="Proteomes" id="UP000178023">
    <property type="component" value="Unassembled WGS sequence"/>
</dbReference>
<dbReference type="PROSITE" id="PS00572">
    <property type="entry name" value="GLYCOSYL_HYDROL_F1_1"/>
    <property type="match status" value="1"/>
</dbReference>